<dbReference type="InterPro" id="IPR014710">
    <property type="entry name" value="RmlC-like_jellyroll"/>
</dbReference>
<proteinExistence type="predicted"/>
<sequence>MSSSIRPSFPRQDPPPADSPAVQTIITTLNMQAHGEGGYFSETDRDPFLVPSPFPHTAASAGKVGPDLLSAQRPGFDPAVRNASTSIYYLLTPGSPQGFFHRNRGRTVHTLHRGRGRYVTIHADEPGHRVETFVVGQDIAKGERLQWIVEGGKFKASFLLPDVDGNGEETGKSEGLLISETVIPGFEYFDHDFLVKKSLVELVGEDKAKELEWLVHN</sequence>
<dbReference type="Pfam" id="PF06172">
    <property type="entry name" value="Cupin_5"/>
    <property type="match status" value="1"/>
</dbReference>
<dbReference type="InterPro" id="IPR039935">
    <property type="entry name" value="YML079W-like"/>
</dbReference>
<dbReference type="InterPro" id="IPR011051">
    <property type="entry name" value="RmlC_Cupin_sf"/>
</dbReference>
<comment type="caution">
    <text evidence="3">The sequence shown here is derived from an EMBL/GenBank/DDBJ whole genome shotgun (WGS) entry which is preliminary data.</text>
</comment>
<dbReference type="CDD" id="cd06121">
    <property type="entry name" value="cupin_YML079wp"/>
    <property type="match status" value="1"/>
</dbReference>
<dbReference type="SUPFAM" id="SSF51182">
    <property type="entry name" value="RmlC-like cupins"/>
    <property type="match status" value="1"/>
</dbReference>
<gene>
    <name evidence="3" type="ORF">B0T16DRAFT_338721</name>
</gene>
<evidence type="ECO:0000256" key="1">
    <source>
        <dbReference type="SAM" id="MobiDB-lite"/>
    </source>
</evidence>
<protein>
    <submittedName>
        <fullName evidence="3">RmlC-like cupin domain-containing protein</fullName>
    </submittedName>
</protein>
<dbReference type="AlphaFoldDB" id="A0AA40CHT1"/>
<organism evidence="3 4">
    <name type="scientific">Cercophora newfieldiana</name>
    <dbReference type="NCBI Taxonomy" id="92897"/>
    <lineage>
        <taxon>Eukaryota</taxon>
        <taxon>Fungi</taxon>
        <taxon>Dikarya</taxon>
        <taxon>Ascomycota</taxon>
        <taxon>Pezizomycotina</taxon>
        <taxon>Sordariomycetes</taxon>
        <taxon>Sordariomycetidae</taxon>
        <taxon>Sordariales</taxon>
        <taxon>Lasiosphaeriaceae</taxon>
        <taxon>Cercophora</taxon>
    </lineage>
</organism>
<dbReference type="PANTHER" id="PTHR33387">
    <property type="entry name" value="RMLC-LIKE JELLY ROLL FOLD PROTEIN"/>
    <property type="match status" value="1"/>
</dbReference>
<dbReference type="PANTHER" id="PTHR33387:SF3">
    <property type="entry name" value="DUF985 DOMAIN-CONTAINING PROTEIN"/>
    <property type="match status" value="1"/>
</dbReference>
<dbReference type="Proteomes" id="UP001174936">
    <property type="component" value="Unassembled WGS sequence"/>
</dbReference>
<accession>A0AA40CHT1</accession>
<evidence type="ECO:0000313" key="4">
    <source>
        <dbReference type="Proteomes" id="UP001174936"/>
    </source>
</evidence>
<keyword evidence="4" id="KW-1185">Reference proteome</keyword>
<reference evidence="3" key="1">
    <citation type="submission" date="2023-06" db="EMBL/GenBank/DDBJ databases">
        <title>Genome-scale phylogeny and comparative genomics of the fungal order Sordariales.</title>
        <authorList>
            <consortium name="Lawrence Berkeley National Laboratory"/>
            <person name="Hensen N."/>
            <person name="Bonometti L."/>
            <person name="Westerberg I."/>
            <person name="Brannstrom I.O."/>
            <person name="Guillou S."/>
            <person name="Cros-Aarteil S."/>
            <person name="Calhoun S."/>
            <person name="Haridas S."/>
            <person name="Kuo A."/>
            <person name="Mondo S."/>
            <person name="Pangilinan J."/>
            <person name="Riley R."/>
            <person name="Labutti K."/>
            <person name="Andreopoulos B."/>
            <person name="Lipzen A."/>
            <person name="Chen C."/>
            <person name="Yanf M."/>
            <person name="Daum C."/>
            <person name="Ng V."/>
            <person name="Clum A."/>
            <person name="Steindorff A."/>
            <person name="Ohm R."/>
            <person name="Martin F."/>
            <person name="Silar P."/>
            <person name="Natvig D."/>
            <person name="Lalanne C."/>
            <person name="Gautier V."/>
            <person name="Ament-Velasquez S.L."/>
            <person name="Kruys A."/>
            <person name="Hutchinson M.I."/>
            <person name="Powell A.J."/>
            <person name="Barry K."/>
            <person name="Miller A.N."/>
            <person name="Grigoriev I.V."/>
            <person name="Debuchy R."/>
            <person name="Gladieux P."/>
            <person name="Thoren M.H."/>
            <person name="Johannesson H."/>
        </authorList>
    </citation>
    <scope>NUCLEOTIDE SEQUENCE</scope>
    <source>
        <strain evidence="3">SMH2532-1</strain>
    </source>
</reference>
<feature type="domain" description="DUF985" evidence="2">
    <location>
        <begin position="23"/>
        <end position="193"/>
    </location>
</feature>
<evidence type="ECO:0000259" key="2">
    <source>
        <dbReference type="Pfam" id="PF06172"/>
    </source>
</evidence>
<feature type="region of interest" description="Disordered" evidence="1">
    <location>
        <begin position="1"/>
        <end position="20"/>
    </location>
</feature>
<evidence type="ECO:0000313" key="3">
    <source>
        <dbReference type="EMBL" id="KAK0638780.1"/>
    </source>
</evidence>
<dbReference type="EMBL" id="JAULSV010000007">
    <property type="protein sequence ID" value="KAK0638780.1"/>
    <property type="molecule type" value="Genomic_DNA"/>
</dbReference>
<dbReference type="InterPro" id="IPR009327">
    <property type="entry name" value="Cupin_DUF985"/>
</dbReference>
<dbReference type="Gene3D" id="2.60.120.10">
    <property type="entry name" value="Jelly Rolls"/>
    <property type="match status" value="1"/>
</dbReference>
<name>A0AA40CHT1_9PEZI</name>